<dbReference type="InterPro" id="IPR006076">
    <property type="entry name" value="FAD-dep_OxRdtase"/>
</dbReference>
<organism evidence="3 4">
    <name type="scientific">Anaeroselena agilis</name>
    <dbReference type="NCBI Taxonomy" id="3063788"/>
    <lineage>
        <taxon>Bacteria</taxon>
        <taxon>Bacillati</taxon>
        <taxon>Bacillota</taxon>
        <taxon>Negativicutes</taxon>
        <taxon>Acetonemataceae</taxon>
        <taxon>Anaeroselena</taxon>
    </lineage>
</organism>
<gene>
    <name evidence="3" type="ORF">Q4T40_19835</name>
</gene>
<protein>
    <submittedName>
        <fullName evidence="3">FAD-dependent oxidoreductase</fullName>
        <ecNumber evidence="3">1.-.-.-</ecNumber>
    </submittedName>
</protein>
<dbReference type="PANTHER" id="PTHR13847:SF287">
    <property type="entry name" value="FAD-DEPENDENT OXIDOREDUCTASE DOMAIN-CONTAINING PROTEIN 1"/>
    <property type="match status" value="1"/>
</dbReference>
<dbReference type="EC" id="1.-.-.-" evidence="3"/>
<dbReference type="PANTHER" id="PTHR13847">
    <property type="entry name" value="SARCOSINE DEHYDROGENASE-RELATED"/>
    <property type="match status" value="1"/>
</dbReference>
<sequence length="371" mass="38681">MNNKTCDLVVIGGGVIGTAVAYYAAKAGRKVVLLEKDHIAGGTSGACDGFIIMQSKNPGPHLELAMASAAIYRGLAEELDYPIEYEPKGGMIVIENEIQAALMKEHVAKQAVSGLAVEILAAAEARRREPALAPDLWGATYCAADAQVNPIKVAQGFSNAARRLGAEIRAGTEAVGLIADRGRVVGVTTAAGDIYCEYVVVAAGVWTPGLVRPLGLELPIKPRRGQILVTEPLPPTIRHVLLCACYLVAKYRPQDLDPAERHNRLGVGLAIEQTADGGLLIGSTREFAGFDRATTLAGLEAVAAHARHILPGLAGVNIIRAFAGLRPYTPDGLPILGPAEGIPGLIIAAGHEGDGIALAPVTGQRIAACLE</sequence>
<dbReference type="Proteomes" id="UP001254848">
    <property type="component" value="Unassembled WGS sequence"/>
</dbReference>
<comment type="caution">
    <text evidence="3">The sequence shown here is derived from an EMBL/GenBank/DDBJ whole genome shotgun (WGS) entry which is preliminary data.</text>
</comment>
<dbReference type="InterPro" id="IPR036188">
    <property type="entry name" value="FAD/NAD-bd_sf"/>
</dbReference>
<name>A0ABU3P384_9FIRM</name>
<evidence type="ECO:0000313" key="4">
    <source>
        <dbReference type="Proteomes" id="UP001254848"/>
    </source>
</evidence>
<dbReference type="Gene3D" id="3.30.9.10">
    <property type="entry name" value="D-Amino Acid Oxidase, subunit A, domain 2"/>
    <property type="match status" value="1"/>
</dbReference>
<accession>A0ABU3P384</accession>
<dbReference type="Pfam" id="PF01266">
    <property type="entry name" value="DAO"/>
    <property type="match status" value="1"/>
</dbReference>
<dbReference type="EMBL" id="JAUOZS010000001">
    <property type="protein sequence ID" value="MDT8903484.1"/>
    <property type="molecule type" value="Genomic_DNA"/>
</dbReference>
<keyword evidence="4" id="KW-1185">Reference proteome</keyword>
<feature type="domain" description="FAD dependent oxidoreductase" evidence="2">
    <location>
        <begin position="7"/>
        <end position="368"/>
    </location>
</feature>
<dbReference type="GO" id="GO:0016491">
    <property type="term" value="F:oxidoreductase activity"/>
    <property type="evidence" value="ECO:0007669"/>
    <property type="project" value="UniProtKB-KW"/>
</dbReference>
<proteinExistence type="predicted"/>
<dbReference type="Gene3D" id="3.50.50.60">
    <property type="entry name" value="FAD/NAD(P)-binding domain"/>
    <property type="match status" value="1"/>
</dbReference>
<dbReference type="SUPFAM" id="SSF54373">
    <property type="entry name" value="FAD-linked reductases, C-terminal domain"/>
    <property type="match status" value="1"/>
</dbReference>
<evidence type="ECO:0000256" key="1">
    <source>
        <dbReference type="ARBA" id="ARBA00023002"/>
    </source>
</evidence>
<evidence type="ECO:0000313" key="3">
    <source>
        <dbReference type="EMBL" id="MDT8903484.1"/>
    </source>
</evidence>
<reference evidence="3 4" key="1">
    <citation type="submission" date="2023-07" db="EMBL/GenBank/DDBJ databases">
        <title>The novel representative of Negativicutes class, Anaeroselena agilis gen. nov. sp. nov.</title>
        <authorList>
            <person name="Prokofeva M.I."/>
            <person name="Elcheninov A.G."/>
            <person name="Klyukina A."/>
            <person name="Kublanov I.V."/>
            <person name="Frolov E.N."/>
            <person name="Podosokorskaya O.A."/>
        </authorList>
    </citation>
    <scope>NUCLEOTIDE SEQUENCE [LARGE SCALE GENOMIC DNA]</scope>
    <source>
        <strain evidence="3 4">4137-cl</strain>
    </source>
</reference>
<dbReference type="RefSeq" id="WP_413781940.1">
    <property type="nucleotide sequence ID" value="NZ_JAUOZS010000001.1"/>
</dbReference>
<evidence type="ECO:0000259" key="2">
    <source>
        <dbReference type="Pfam" id="PF01266"/>
    </source>
</evidence>
<dbReference type="SUPFAM" id="SSF51905">
    <property type="entry name" value="FAD/NAD(P)-binding domain"/>
    <property type="match status" value="1"/>
</dbReference>
<keyword evidence="1 3" id="KW-0560">Oxidoreductase</keyword>